<keyword evidence="6" id="KW-1185">Reference proteome</keyword>
<keyword evidence="2" id="KW-0378">Hydrolase</keyword>
<keyword evidence="1" id="KW-0540">Nuclease</keyword>
<dbReference type="SMART" id="SM00484">
    <property type="entry name" value="XPGI"/>
    <property type="match status" value="1"/>
</dbReference>
<dbReference type="PANTHER" id="PTHR11081">
    <property type="entry name" value="FLAP ENDONUCLEASE FAMILY MEMBER"/>
    <property type="match status" value="1"/>
</dbReference>
<dbReference type="AlphaFoldDB" id="A0AAV9X6J0"/>
<dbReference type="InterPro" id="IPR006086">
    <property type="entry name" value="XPG-I_dom"/>
</dbReference>
<gene>
    <name evidence="5" type="ORF">TWF694_011878</name>
</gene>
<accession>A0AAV9X6J0</accession>
<dbReference type="Proteomes" id="UP001365542">
    <property type="component" value="Unassembled WGS sequence"/>
</dbReference>
<dbReference type="SMART" id="SM00485">
    <property type="entry name" value="XPGN"/>
    <property type="match status" value="1"/>
</dbReference>
<dbReference type="Pfam" id="PF00867">
    <property type="entry name" value="XPG_I"/>
    <property type="match status" value="1"/>
</dbReference>
<dbReference type="Gene3D" id="3.40.50.1010">
    <property type="entry name" value="5'-nuclease"/>
    <property type="match status" value="2"/>
</dbReference>
<evidence type="ECO:0000313" key="6">
    <source>
        <dbReference type="Proteomes" id="UP001365542"/>
    </source>
</evidence>
<evidence type="ECO:0000259" key="4">
    <source>
        <dbReference type="SMART" id="SM00485"/>
    </source>
</evidence>
<proteinExistence type="predicted"/>
<dbReference type="InterPro" id="IPR036279">
    <property type="entry name" value="5-3_exonuclease_C_sf"/>
</dbReference>
<evidence type="ECO:0000256" key="2">
    <source>
        <dbReference type="ARBA" id="ARBA00022801"/>
    </source>
</evidence>
<feature type="domain" description="XPG-I" evidence="3">
    <location>
        <begin position="111"/>
        <end position="185"/>
    </location>
</feature>
<dbReference type="PRINTS" id="PR00853">
    <property type="entry name" value="XPGRADSUPER"/>
</dbReference>
<sequence>MGIKGLYDELGNPERIPLAQLSIDHFVRHKRHIKVAIDVAIWSYQSQAIQGRNAGSNAWLRVLYYRLCTLLQLNIHAVFVFDGKDRPIFKRKKIVNKNEGYQIALTRRLVLAFGFPIHNAPGEAEAECAHLQKLGVVDTVLSEDVDTLMFGCGQLWRSGQNSNDEKSLETLQVYDSRDICENKRLTSSGMILIALLSGGDYDSAGVARLGMKQAVAAARAGYGEDLIRAFKLENMDNGQGLRDWRQRLENSLRTNHEKIFSRRQPSTTIPQTFPDSTIIGYYINPKISETVPTIDWNICPNLELLQEITKKKFEWRGSGKLIRTLSEKLLSWQLGHNMPGVDKLVLDVHQRAIGPKVGMPSKIRITFNPLEVVSVPYNHDADNVYTRSAPPGLETLLEDDYGYSDSDKEDIRVSGAASTVLNAGKSERLKREYDPRDNQRAWFYEEFLKIGAGPQIQMWDENELKKRVLKETQVEEKKQRINVRKQQSQQSRIAQGQRKINSYYAQSKILANGTSSATVVKEASGILPATVGRKENTTLRMAAPKFGLEVKKAKDNLPQAQGTLKVVTRESLPGAWKVVCAEDEEKYDDKALDDVGVWDLTDVQ</sequence>
<dbReference type="InterPro" id="IPR041177">
    <property type="entry name" value="GEN1_C"/>
</dbReference>
<dbReference type="InterPro" id="IPR006085">
    <property type="entry name" value="XPG_DNA_repair_N"/>
</dbReference>
<dbReference type="GO" id="GO:0006281">
    <property type="term" value="P:DNA repair"/>
    <property type="evidence" value="ECO:0007669"/>
    <property type="project" value="UniProtKB-ARBA"/>
</dbReference>
<dbReference type="EMBL" id="JAVHJO010000009">
    <property type="protein sequence ID" value="KAK6537710.1"/>
    <property type="molecule type" value="Genomic_DNA"/>
</dbReference>
<dbReference type="Pfam" id="PF18380">
    <property type="entry name" value="GEN1_C"/>
    <property type="match status" value="1"/>
</dbReference>
<dbReference type="SUPFAM" id="SSF47807">
    <property type="entry name" value="5' to 3' exonuclease, C-terminal subdomain"/>
    <property type="match status" value="1"/>
</dbReference>
<evidence type="ECO:0008006" key="7">
    <source>
        <dbReference type="Google" id="ProtNLM"/>
    </source>
</evidence>
<organism evidence="5 6">
    <name type="scientific">Orbilia ellipsospora</name>
    <dbReference type="NCBI Taxonomy" id="2528407"/>
    <lineage>
        <taxon>Eukaryota</taxon>
        <taxon>Fungi</taxon>
        <taxon>Dikarya</taxon>
        <taxon>Ascomycota</taxon>
        <taxon>Pezizomycotina</taxon>
        <taxon>Orbiliomycetes</taxon>
        <taxon>Orbiliales</taxon>
        <taxon>Orbiliaceae</taxon>
        <taxon>Orbilia</taxon>
    </lineage>
</organism>
<reference evidence="5 6" key="1">
    <citation type="submission" date="2019-10" db="EMBL/GenBank/DDBJ databases">
        <authorList>
            <person name="Palmer J.M."/>
        </authorList>
    </citation>
    <scope>NUCLEOTIDE SEQUENCE [LARGE SCALE GENOMIC DNA]</scope>
    <source>
        <strain evidence="5 6">TWF694</strain>
    </source>
</reference>
<evidence type="ECO:0000313" key="5">
    <source>
        <dbReference type="EMBL" id="KAK6537710.1"/>
    </source>
</evidence>
<dbReference type="InterPro" id="IPR029060">
    <property type="entry name" value="PIN-like_dom_sf"/>
</dbReference>
<evidence type="ECO:0000259" key="3">
    <source>
        <dbReference type="SMART" id="SM00484"/>
    </source>
</evidence>
<dbReference type="GO" id="GO:0017108">
    <property type="term" value="F:5'-flap endonuclease activity"/>
    <property type="evidence" value="ECO:0007669"/>
    <property type="project" value="TreeGrafter"/>
</dbReference>
<name>A0AAV9X6J0_9PEZI</name>
<feature type="domain" description="XPG N-terminal" evidence="4">
    <location>
        <begin position="1"/>
        <end position="104"/>
    </location>
</feature>
<dbReference type="SUPFAM" id="SSF88723">
    <property type="entry name" value="PIN domain-like"/>
    <property type="match status" value="1"/>
</dbReference>
<comment type="caution">
    <text evidence="5">The sequence shown here is derived from an EMBL/GenBank/DDBJ whole genome shotgun (WGS) entry which is preliminary data.</text>
</comment>
<dbReference type="CDD" id="cd09870">
    <property type="entry name" value="PIN_YEN1"/>
    <property type="match status" value="1"/>
</dbReference>
<dbReference type="PANTHER" id="PTHR11081:SF75">
    <property type="entry name" value="ENDONUCLEASE, PUTATIVE (AFU_ORTHOLOGUE AFUA_3G13260)-RELATED"/>
    <property type="match status" value="1"/>
</dbReference>
<dbReference type="InterPro" id="IPR006084">
    <property type="entry name" value="XPG/Rad2"/>
</dbReference>
<dbReference type="GO" id="GO:0008821">
    <property type="term" value="F:crossover junction DNA endonuclease activity"/>
    <property type="evidence" value="ECO:0007669"/>
    <property type="project" value="InterPro"/>
</dbReference>
<dbReference type="Pfam" id="PF00752">
    <property type="entry name" value="XPG_N"/>
    <property type="match status" value="1"/>
</dbReference>
<evidence type="ECO:0000256" key="1">
    <source>
        <dbReference type="ARBA" id="ARBA00022722"/>
    </source>
</evidence>
<dbReference type="CDD" id="cd09906">
    <property type="entry name" value="H3TH_YEN1"/>
    <property type="match status" value="1"/>
</dbReference>
<protein>
    <recommendedName>
        <fullName evidence="7">XPG-I domain-containing protein</fullName>
    </recommendedName>
</protein>
<dbReference type="InterPro" id="IPR037316">
    <property type="entry name" value="Yen1_H3TH"/>
</dbReference>